<feature type="binding site" evidence="16">
    <location>
        <position position="179"/>
    </location>
    <ligand>
        <name>ATP</name>
        <dbReference type="ChEBI" id="CHEBI:30616"/>
    </ligand>
</feature>
<evidence type="ECO:0000256" key="12">
    <source>
        <dbReference type="ARBA" id="ARBA00022915"/>
    </source>
</evidence>
<dbReference type="PATRIC" id="fig|1117108.3.peg.4726"/>
<dbReference type="GO" id="GO:0005524">
    <property type="term" value="F:ATP binding"/>
    <property type="evidence" value="ECO:0007669"/>
    <property type="project" value="UniProtKB-KW"/>
</dbReference>
<dbReference type="InterPro" id="IPR041740">
    <property type="entry name" value="AKii-LysC-BS"/>
</dbReference>
<dbReference type="UniPathway" id="UPA00051">
    <property type="reaction ID" value="UER00462"/>
</dbReference>
<feature type="domain" description="ACT" evidence="19">
    <location>
        <begin position="264"/>
        <end position="335"/>
    </location>
</feature>
<dbReference type="PIRSF" id="PIRSF000726">
    <property type="entry name" value="Asp_kin"/>
    <property type="match status" value="1"/>
</dbReference>
<dbReference type="PANTHER" id="PTHR21499">
    <property type="entry name" value="ASPARTATE KINASE"/>
    <property type="match status" value="1"/>
</dbReference>
<proteinExistence type="inferred from homology"/>
<feature type="domain" description="ACT" evidence="19">
    <location>
        <begin position="344"/>
        <end position="417"/>
    </location>
</feature>
<comment type="catalytic activity">
    <reaction evidence="14 17">
        <text>L-aspartate + ATP = 4-phospho-L-aspartate + ADP</text>
        <dbReference type="Rhea" id="RHEA:23776"/>
        <dbReference type="ChEBI" id="CHEBI:29991"/>
        <dbReference type="ChEBI" id="CHEBI:30616"/>
        <dbReference type="ChEBI" id="CHEBI:57535"/>
        <dbReference type="ChEBI" id="CHEBI:456216"/>
        <dbReference type="EC" id="2.7.2.4"/>
    </reaction>
</comment>
<feature type="binding site" evidence="16">
    <location>
        <begin position="7"/>
        <end position="10"/>
    </location>
    <ligand>
        <name>ATP</name>
        <dbReference type="ChEBI" id="CHEBI:30616"/>
    </ligand>
</feature>
<dbReference type="Proteomes" id="UP000015344">
    <property type="component" value="Unassembled WGS sequence"/>
</dbReference>
<dbReference type="InterPro" id="IPR054352">
    <property type="entry name" value="ACT_Aspartokinase"/>
</dbReference>
<dbReference type="GO" id="GO:0005829">
    <property type="term" value="C:cytosol"/>
    <property type="evidence" value="ECO:0007669"/>
    <property type="project" value="TreeGrafter"/>
</dbReference>
<evidence type="ECO:0000256" key="1">
    <source>
        <dbReference type="ARBA" id="ARBA00003121"/>
    </source>
</evidence>
<gene>
    <name evidence="20" type="ORF">PAALTS15_22893</name>
</gene>
<dbReference type="NCBIfam" id="TIGR00656">
    <property type="entry name" value="asp_kin_monofn"/>
    <property type="match status" value="1"/>
</dbReference>
<dbReference type="PROSITE" id="PS00324">
    <property type="entry name" value="ASPARTOKINASE"/>
    <property type="match status" value="1"/>
</dbReference>
<comment type="pathway">
    <text evidence="3 18">Amino-acid biosynthesis; L-methionine biosynthesis via de novo pathway; L-homoserine from L-aspartate: step 1/3.</text>
</comment>
<dbReference type="UniPathway" id="UPA00050">
    <property type="reaction ID" value="UER00461"/>
</dbReference>
<keyword evidence="7 17" id="KW-0808">Transferase</keyword>
<keyword evidence="9 16" id="KW-0547">Nucleotide-binding</keyword>
<evidence type="ECO:0000256" key="8">
    <source>
        <dbReference type="ARBA" id="ARBA00022737"/>
    </source>
</evidence>
<dbReference type="InterPro" id="IPR002912">
    <property type="entry name" value="ACT_dom"/>
</dbReference>
<keyword evidence="13" id="KW-0457">Lysine biosynthesis</keyword>
<evidence type="ECO:0000256" key="3">
    <source>
        <dbReference type="ARBA" id="ARBA00004986"/>
    </source>
</evidence>
<feature type="binding site" evidence="16">
    <location>
        <position position="184"/>
    </location>
    <ligand>
        <name>ATP</name>
        <dbReference type="ChEBI" id="CHEBI:30616"/>
    </ligand>
</feature>
<evidence type="ECO:0000313" key="20">
    <source>
        <dbReference type="EMBL" id="EPY04800.1"/>
    </source>
</evidence>
<evidence type="ECO:0000256" key="2">
    <source>
        <dbReference type="ARBA" id="ARBA00004766"/>
    </source>
</evidence>
<dbReference type="RefSeq" id="WP_021261790.1">
    <property type="nucleotide sequence ID" value="NZ_ATMT01000076.1"/>
</dbReference>
<feature type="binding site" evidence="16">
    <location>
        <position position="47"/>
    </location>
    <ligand>
        <name>substrate</name>
    </ligand>
</feature>
<dbReference type="Gene3D" id="3.30.2130.10">
    <property type="entry name" value="VC0802-like"/>
    <property type="match status" value="1"/>
</dbReference>
<evidence type="ECO:0000256" key="15">
    <source>
        <dbReference type="ARBA" id="ARBA00063835"/>
    </source>
</evidence>
<accession>S9U2T3</accession>
<comment type="similarity">
    <text evidence="5 17">Belongs to the aspartokinase family.</text>
</comment>
<comment type="pathway">
    <text evidence="2 18">Amino-acid biosynthesis; L-lysine biosynthesis via DAP pathway; (S)-tetrahydrodipicolinate from L-aspartate: step 1/4.</text>
</comment>
<evidence type="ECO:0000256" key="7">
    <source>
        <dbReference type="ARBA" id="ARBA00022679"/>
    </source>
</evidence>
<comment type="function">
    <text evidence="1">Catalyzes the phosphorylation of the beta-carboxyl group of aspartic acid with ATP to yield 4-phospho-L-aspartate, which is involved in the branched biosynthetic pathway leading to the biosynthesis of amino acids threonine, isoleucine and methionine.</text>
</comment>
<dbReference type="SUPFAM" id="SSF53633">
    <property type="entry name" value="Carbamate kinase-like"/>
    <property type="match status" value="1"/>
</dbReference>
<comment type="caution">
    <text evidence="20">The sequence shown here is derived from an EMBL/GenBank/DDBJ whole genome shotgun (WGS) entry which is preliminary data.</text>
</comment>
<dbReference type="InterPro" id="IPR045865">
    <property type="entry name" value="ACT-like_dom_sf"/>
</dbReference>
<evidence type="ECO:0000256" key="11">
    <source>
        <dbReference type="ARBA" id="ARBA00022840"/>
    </source>
</evidence>
<dbReference type="CDD" id="cd04913">
    <property type="entry name" value="ACT_AKii-LysC-BS-like_1"/>
    <property type="match status" value="1"/>
</dbReference>
<comment type="subunit">
    <text evidence="15">Tetramer consisting of 2 isoforms Alpha (catalytic and regulation) and of a homodimer of 2 isoforms Beta (regulation).</text>
</comment>
<evidence type="ECO:0000256" key="4">
    <source>
        <dbReference type="ARBA" id="ARBA00005139"/>
    </source>
</evidence>
<dbReference type="PROSITE" id="PS51671">
    <property type="entry name" value="ACT"/>
    <property type="match status" value="2"/>
</dbReference>
<dbReference type="CDD" id="cd04261">
    <property type="entry name" value="AAK_AKii-LysC-BS"/>
    <property type="match status" value="1"/>
</dbReference>
<evidence type="ECO:0000256" key="17">
    <source>
        <dbReference type="RuleBase" id="RU003448"/>
    </source>
</evidence>
<dbReference type="GO" id="GO:0009089">
    <property type="term" value="P:lysine biosynthetic process via diaminopimelate"/>
    <property type="evidence" value="ECO:0007669"/>
    <property type="project" value="UniProtKB-UniPathway"/>
</dbReference>
<keyword evidence="12" id="KW-0220">Diaminopimelate biosynthesis</keyword>
<name>S9U2T3_PAEAL</name>
<dbReference type="PANTHER" id="PTHR21499:SF68">
    <property type="entry name" value="ASPARTOKINASE 2"/>
    <property type="match status" value="1"/>
</dbReference>
<dbReference type="SUPFAM" id="SSF55021">
    <property type="entry name" value="ACT-like"/>
    <property type="match status" value="2"/>
</dbReference>
<feature type="binding site" evidence="16">
    <location>
        <position position="74"/>
    </location>
    <ligand>
        <name>substrate</name>
    </ligand>
</feature>
<dbReference type="EC" id="2.7.2.4" evidence="17"/>
<dbReference type="InterPro" id="IPR001341">
    <property type="entry name" value="Asp_kinase"/>
</dbReference>
<evidence type="ECO:0000256" key="6">
    <source>
        <dbReference type="ARBA" id="ARBA00022605"/>
    </source>
</evidence>
<dbReference type="eggNOG" id="COG0527">
    <property type="taxonomic scope" value="Bacteria"/>
</dbReference>
<dbReference type="GO" id="GO:0009088">
    <property type="term" value="P:threonine biosynthetic process"/>
    <property type="evidence" value="ECO:0007669"/>
    <property type="project" value="UniProtKB-UniPathway"/>
</dbReference>
<evidence type="ECO:0000256" key="18">
    <source>
        <dbReference type="RuleBase" id="RU004249"/>
    </source>
</evidence>
<dbReference type="InterPro" id="IPR005260">
    <property type="entry name" value="Asp_kin_monofn"/>
</dbReference>
<dbReference type="NCBIfam" id="NF005154">
    <property type="entry name" value="PRK06635.1-2"/>
    <property type="match status" value="1"/>
</dbReference>
<evidence type="ECO:0000256" key="10">
    <source>
        <dbReference type="ARBA" id="ARBA00022777"/>
    </source>
</evidence>
<dbReference type="AlphaFoldDB" id="S9U2T3"/>
<dbReference type="GO" id="GO:0004072">
    <property type="term" value="F:aspartate kinase activity"/>
    <property type="evidence" value="ECO:0007669"/>
    <property type="project" value="UniProtKB-EC"/>
</dbReference>
<dbReference type="Gene3D" id="3.40.1160.10">
    <property type="entry name" value="Acetylglutamate kinase-like"/>
    <property type="match status" value="1"/>
</dbReference>
<sequence length="417" mass="44827">MALYVMKFGGSSVGDIERMKRVAKRIVEKKQEGHQCVVVVSAMGDTTDELIDQSKSLNENPPAREMDMLLTTGEQISVALLSMAVHQLGHQAMSMTGWQAGFRTDGTYGRARIVDIQSERVKNALQKGQIVIVAGFQGMSEVGEITTLGRGGSDTTAVALAAAIQADVCEIYTDVDGIYSTDPRIVNCARKLKEISYDEMLELANLGAAVLHPRAVEYAKHNSVCLVVRSSFNYNEGTIVKEEATMEQGVVVSGIAYDKNVARISILGVADLPGVLAKVFGALANEHIDVDIIVQSGVLNGEADFSFTTALADCERAVSVIENIRGEVPYREVTSERDLVKISIVGAGMVSHPGVAAKMFDIISRTGVSIKMVSTSEIKVSCVVAADNLHDIIRALHTGYGLDTMETAFVGGPQDRR</sequence>
<dbReference type="Pfam" id="PF01842">
    <property type="entry name" value="ACT"/>
    <property type="match status" value="1"/>
</dbReference>
<organism evidence="20 21">
    <name type="scientific">Paenibacillus alvei TS-15</name>
    <dbReference type="NCBI Taxonomy" id="1117108"/>
    <lineage>
        <taxon>Bacteria</taxon>
        <taxon>Bacillati</taxon>
        <taxon>Bacillota</taxon>
        <taxon>Bacilli</taxon>
        <taxon>Bacillales</taxon>
        <taxon>Paenibacillaceae</taxon>
        <taxon>Paenibacillus</taxon>
    </lineage>
</organism>
<reference evidence="20 21" key="1">
    <citation type="submission" date="2013-05" db="EMBL/GenBank/DDBJ databases">
        <authorList>
            <person name="Strain E.A."/>
            <person name="Brown E."/>
            <person name="Allard M.W."/>
            <person name="Luo Y.L."/>
        </authorList>
    </citation>
    <scope>NUCLEOTIDE SEQUENCE [LARGE SCALE GENOMIC DNA]</scope>
    <source>
        <strain evidence="20 21">TS-15</strain>
    </source>
</reference>
<evidence type="ECO:0000313" key="21">
    <source>
        <dbReference type="Proteomes" id="UP000015344"/>
    </source>
</evidence>
<dbReference type="UniPathway" id="UPA00034">
    <property type="reaction ID" value="UER00015"/>
</dbReference>
<evidence type="ECO:0000259" key="19">
    <source>
        <dbReference type="PROSITE" id="PS51671"/>
    </source>
</evidence>
<dbReference type="InterPro" id="IPR018042">
    <property type="entry name" value="Aspartate_kinase_CS"/>
</dbReference>
<dbReference type="Pfam" id="PF00696">
    <property type="entry name" value="AA_kinase"/>
    <property type="match status" value="1"/>
</dbReference>
<evidence type="ECO:0000256" key="14">
    <source>
        <dbReference type="ARBA" id="ARBA00047872"/>
    </source>
</evidence>
<keyword evidence="11 16" id="KW-0067">ATP-binding</keyword>
<evidence type="ECO:0000256" key="13">
    <source>
        <dbReference type="ARBA" id="ARBA00023154"/>
    </source>
</evidence>
<keyword evidence="8" id="KW-0677">Repeat</keyword>
<feature type="binding site" evidence="16">
    <location>
        <begin position="173"/>
        <end position="174"/>
    </location>
    <ligand>
        <name>ATP</name>
        <dbReference type="ChEBI" id="CHEBI:30616"/>
    </ligand>
</feature>
<protein>
    <recommendedName>
        <fullName evidence="17">Aspartokinase</fullName>
        <ecNumber evidence="17">2.7.2.4</ecNumber>
    </recommendedName>
</protein>
<dbReference type="NCBIfam" id="TIGR00657">
    <property type="entry name" value="asp_kinases"/>
    <property type="match status" value="1"/>
</dbReference>
<dbReference type="NCBIfam" id="NF005155">
    <property type="entry name" value="PRK06635.1-4"/>
    <property type="match status" value="1"/>
</dbReference>
<keyword evidence="10 17" id="KW-0418">Kinase</keyword>
<dbReference type="Pfam" id="PF22468">
    <property type="entry name" value="ACT_9"/>
    <property type="match status" value="1"/>
</dbReference>
<evidence type="ECO:0000256" key="5">
    <source>
        <dbReference type="ARBA" id="ARBA00010122"/>
    </source>
</evidence>
<dbReference type="CDD" id="cd04923">
    <property type="entry name" value="ACT_AK-LysC-DapG-like_2"/>
    <property type="match status" value="1"/>
</dbReference>
<dbReference type="GO" id="GO:0009090">
    <property type="term" value="P:homoserine biosynthetic process"/>
    <property type="evidence" value="ECO:0007669"/>
    <property type="project" value="TreeGrafter"/>
</dbReference>
<keyword evidence="6 18" id="KW-0028">Amino-acid biosynthesis</keyword>
<dbReference type="GO" id="GO:0019877">
    <property type="term" value="P:diaminopimelate biosynthetic process"/>
    <property type="evidence" value="ECO:0007669"/>
    <property type="project" value="UniProtKB-KW"/>
</dbReference>
<dbReference type="EMBL" id="ATMT01000076">
    <property type="protein sequence ID" value="EPY04800.1"/>
    <property type="molecule type" value="Genomic_DNA"/>
</dbReference>
<comment type="pathway">
    <text evidence="4 18">Amino-acid biosynthesis; L-threonine biosynthesis; L-threonine from L-aspartate: step 1/5.</text>
</comment>
<dbReference type="InterPro" id="IPR036393">
    <property type="entry name" value="AceGlu_kinase-like_sf"/>
</dbReference>
<evidence type="ECO:0000256" key="9">
    <source>
        <dbReference type="ARBA" id="ARBA00022741"/>
    </source>
</evidence>
<dbReference type="InterPro" id="IPR001048">
    <property type="entry name" value="Asp/Glu/Uridylate_kinase"/>
</dbReference>
<dbReference type="FunFam" id="3.30.2130.10:FF:000001">
    <property type="entry name" value="Bifunctional aspartokinase/homoserine dehydrogenase"/>
    <property type="match status" value="1"/>
</dbReference>
<dbReference type="FunFam" id="3.40.1160.10:FF:000002">
    <property type="entry name" value="Aspartokinase"/>
    <property type="match status" value="1"/>
</dbReference>
<evidence type="ECO:0000256" key="16">
    <source>
        <dbReference type="PIRSR" id="PIRSR000726-1"/>
    </source>
</evidence>